<dbReference type="Gene3D" id="1.10.540.10">
    <property type="entry name" value="Acyl-CoA dehydrogenase/oxidase, N-terminal domain"/>
    <property type="match status" value="1"/>
</dbReference>
<dbReference type="PANTHER" id="PTHR43884">
    <property type="entry name" value="ACYL-COA DEHYDROGENASE"/>
    <property type="match status" value="1"/>
</dbReference>
<dbReference type="SUPFAM" id="SSF47203">
    <property type="entry name" value="Acyl-CoA dehydrogenase C-terminal domain-like"/>
    <property type="match status" value="1"/>
</dbReference>
<evidence type="ECO:0000259" key="6">
    <source>
        <dbReference type="Pfam" id="PF00441"/>
    </source>
</evidence>
<dbReference type="AlphaFoldDB" id="A0A5E4SDR4"/>
<dbReference type="GO" id="GO:0003995">
    <property type="term" value="F:acyl-CoA dehydrogenase activity"/>
    <property type="evidence" value="ECO:0007669"/>
    <property type="project" value="TreeGrafter"/>
</dbReference>
<evidence type="ECO:0000256" key="1">
    <source>
        <dbReference type="ARBA" id="ARBA00001974"/>
    </source>
</evidence>
<keyword evidence="9" id="KW-1185">Reference proteome</keyword>
<sequence length="370" mass="39088">MIRDVAQDFLAEHSDSAAVRAAMESDTGFDPALWARIAQELGWCGIAIAESDGGLGLSRVALALLLEQMGRRLLCSPFFATVCLGATLLQEAAAVDSGSAAKSAATRFLPRIASGELSATLALDDGTDATHGVLAEPVEGGFRLSGEWRHVPDGAHAELLLLPARLPDGSLGLFAIEGDPTGLTRTPLRNLDLTRRVAAVRASGLRIDASACLSQGDAAVRALLRTRALAGLALAAEQVGGAQQCLDLTLAYVAERKQFGRTIASFQAVKHRCAEMMVRIEAARSAVFGAFHATAGGLDDEALTLDSACARTFASDAFVFCAREAIQLHGGVGFTWEYDPHLYFKRAQAGSQWFGDASLQREHVARALLG</sequence>
<protein>
    <submittedName>
        <fullName evidence="8">Acyl-CoA dehydrogenase</fullName>
    </submittedName>
</protein>
<evidence type="ECO:0000313" key="8">
    <source>
        <dbReference type="EMBL" id="VVD73787.1"/>
    </source>
</evidence>
<dbReference type="InterPro" id="IPR009100">
    <property type="entry name" value="AcylCoA_DH/oxidase_NM_dom_sf"/>
</dbReference>
<dbReference type="Gene3D" id="1.20.140.10">
    <property type="entry name" value="Butyryl-CoA Dehydrogenase, subunit A, domain 3"/>
    <property type="match status" value="1"/>
</dbReference>
<proteinExistence type="inferred from homology"/>
<dbReference type="PANTHER" id="PTHR43884:SF20">
    <property type="entry name" value="ACYL-COA DEHYDROGENASE FADE28"/>
    <property type="match status" value="1"/>
</dbReference>
<dbReference type="Pfam" id="PF00441">
    <property type="entry name" value="Acyl-CoA_dh_1"/>
    <property type="match status" value="1"/>
</dbReference>
<keyword evidence="4" id="KW-0274">FAD</keyword>
<comment type="similarity">
    <text evidence="2">Belongs to the acyl-CoA dehydrogenase family.</text>
</comment>
<feature type="domain" description="Acyl-CoA dehydrogenase/oxidase C-terminal" evidence="6">
    <location>
        <begin position="232"/>
        <end position="369"/>
    </location>
</feature>
<dbReference type="SUPFAM" id="SSF56645">
    <property type="entry name" value="Acyl-CoA dehydrogenase NM domain-like"/>
    <property type="match status" value="1"/>
</dbReference>
<accession>A0A5E4SDR4</accession>
<dbReference type="InterPro" id="IPR046373">
    <property type="entry name" value="Acyl-CoA_Oxase/DH_mid-dom_sf"/>
</dbReference>
<evidence type="ECO:0000313" key="9">
    <source>
        <dbReference type="Proteomes" id="UP000366945"/>
    </source>
</evidence>
<dbReference type="GO" id="GO:0050660">
    <property type="term" value="F:flavin adenine dinucleotide binding"/>
    <property type="evidence" value="ECO:0007669"/>
    <property type="project" value="InterPro"/>
</dbReference>
<keyword evidence="5" id="KW-0560">Oxidoreductase</keyword>
<dbReference type="Gene3D" id="2.40.110.10">
    <property type="entry name" value="Butyryl-CoA Dehydrogenase, subunit A, domain 2"/>
    <property type="match status" value="1"/>
</dbReference>
<evidence type="ECO:0000256" key="4">
    <source>
        <dbReference type="ARBA" id="ARBA00022827"/>
    </source>
</evidence>
<evidence type="ECO:0000256" key="2">
    <source>
        <dbReference type="ARBA" id="ARBA00009347"/>
    </source>
</evidence>
<evidence type="ECO:0000256" key="3">
    <source>
        <dbReference type="ARBA" id="ARBA00022630"/>
    </source>
</evidence>
<reference evidence="8 9" key="1">
    <citation type="submission" date="2019-08" db="EMBL/GenBank/DDBJ databases">
        <authorList>
            <person name="Peeters C."/>
        </authorList>
    </citation>
    <scope>NUCLEOTIDE SEQUENCE [LARGE SCALE GENOMIC DNA]</scope>
    <source>
        <strain evidence="8 9">LMG 31114</strain>
    </source>
</reference>
<dbReference type="EMBL" id="CABPSK010000001">
    <property type="protein sequence ID" value="VVD73787.1"/>
    <property type="molecule type" value="Genomic_DNA"/>
</dbReference>
<name>A0A5E4SDR4_9BURK</name>
<dbReference type="InterPro" id="IPR037069">
    <property type="entry name" value="AcylCoA_DH/ox_N_sf"/>
</dbReference>
<dbReference type="InterPro" id="IPR009075">
    <property type="entry name" value="AcylCo_DH/oxidase_C"/>
</dbReference>
<dbReference type="InterPro" id="IPR036250">
    <property type="entry name" value="AcylCo_DH-like_C"/>
</dbReference>
<dbReference type="Proteomes" id="UP000366945">
    <property type="component" value="Unassembled WGS sequence"/>
</dbReference>
<dbReference type="CDD" id="cd00567">
    <property type="entry name" value="ACAD"/>
    <property type="match status" value="1"/>
</dbReference>
<comment type="cofactor">
    <cofactor evidence="1">
        <name>FAD</name>
        <dbReference type="ChEBI" id="CHEBI:57692"/>
    </cofactor>
</comment>
<organism evidence="8 9">
    <name type="scientific">Pandoraea pneumonica</name>
    <dbReference type="NCBI Taxonomy" id="2508299"/>
    <lineage>
        <taxon>Bacteria</taxon>
        <taxon>Pseudomonadati</taxon>
        <taxon>Pseudomonadota</taxon>
        <taxon>Betaproteobacteria</taxon>
        <taxon>Burkholderiales</taxon>
        <taxon>Burkholderiaceae</taxon>
        <taxon>Pandoraea</taxon>
    </lineage>
</organism>
<keyword evidence="3" id="KW-0285">Flavoprotein</keyword>
<evidence type="ECO:0000259" key="7">
    <source>
        <dbReference type="Pfam" id="PF02771"/>
    </source>
</evidence>
<dbReference type="Pfam" id="PF02771">
    <property type="entry name" value="Acyl-CoA_dh_N"/>
    <property type="match status" value="1"/>
</dbReference>
<dbReference type="InterPro" id="IPR013786">
    <property type="entry name" value="AcylCoA_DH/ox_N"/>
</dbReference>
<gene>
    <name evidence="8" type="ORF">PPN31114_00750</name>
</gene>
<evidence type="ECO:0000256" key="5">
    <source>
        <dbReference type="ARBA" id="ARBA00023002"/>
    </source>
</evidence>
<feature type="domain" description="Acyl-CoA dehydrogenase/oxidase N-terminal" evidence="7">
    <location>
        <begin position="1"/>
        <end position="116"/>
    </location>
</feature>